<feature type="transmembrane region" description="Helical" evidence="2">
    <location>
        <begin position="435"/>
        <end position="454"/>
    </location>
</feature>
<keyword evidence="2" id="KW-0812">Transmembrane</keyword>
<dbReference type="OrthoDB" id="8019720at2"/>
<dbReference type="NCBIfam" id="TIGR01760">
    <property type="entry name" value="tape_meas_TP901"/>
    <property type="match status" value="1"/>
</dbReference>
<keyword evidence="2" id="KW-0472">Membrane</keyword>
<keyword evidence="1" id="KW-0175">Coiled coil</keyword>
<feature type="coiled-coil region" evidence="1">
    <location>
        <begin position="27"/>
        <end position="81"/>
    </location>
</feature>
<keyword evidence="4" id="KW-1185">Reference proteome</keyword>
<comment type="caution">
    <text evidence="3">The sequence shown here is derived from an EMBL/GenBank/DDBJ whole genome shotgun (WGS) entry which is preliminary data.</text>
</comment>
<evidence type="ECO:0000256" key="1">
    <source>
        <dbReference type="SAM" id="Coils"/>
    </source>
</evidence>
<reference evidence="3 4" key="1">
    <citation type="submission" date="2018-03" db="EMBL/GenBank/DDBJ databases">
        <title>Draft genome sequence of the first documented clinical Siccibacter turicensis isolate in Austria.</title>
        <authorList>
            <person name="Lepuschitz S."/>
            <person name="Pekard-Amenitsch S."/>
            <person name="Haunold R."/>
            <person name="Schill S."/>
            <person name="Mach R."/>
            <person name="Allerberger F."/>
            <person name="Ruppitsch W."/>
            <person name="Forsythe S.J."/>
        </authorList>
    </citation>
    <scope>NUCLEOTIDE SEQUENCE [LARGE SCALE GENOMIC DNA]</scope>
    <source>
        <strain evidence="3 4">6100069499-17</strain>
    </source>
</reference>
<dbReference type="STRING" id="1388748.GCA_000463155_00648"/>
<evidence type="ECO:0000313" key="4">
    <source>
        <dbReference type="Proteomes" id="UP000240212"/>
    </source>
</evidence>
<dbReference type="AlphaFoldDB" id="A0A2P8VI33"/>
<proteinExistence type="predicted"/>
<accession>A0A2P8VI33</accession>
<keyword evidence="2" id="KW-1133">Transmembrane helix</keyword>
<evidence type="ECO:0000313" key="3">
    <source>
        <dbReference type="EMBL" id="PSN06748.1"/>
    </source>
</evidence>
<sequence>MSNANIDALLRAVGQASLPFKSVEAATASLNGDIRNLNQRLRDLHQQMADVESFQRTRQQLARTETALKNARQESRALADTFHSSKQPAAELWEAMAASGTKIRTLNQHNASLQRTLESQRNGLEQAGISTRNLTGTRARLNGSIRDTTTQLERQHEVQARVMRQQAQINAVKQRYQAGQARAERIGAATAPASKVASAGVAAGKALLQPGYAFAEKQGAVQRTLGLRRDAPEMQALREQARTSDATTAVDAASAQLVLAKGGSDAAAIASLMPLVRSMTLTNQDSQETNAGVVMTAVQSGSLDQLRTQYSAPASPPLHGASDSLGGDIQALQAAYESISIDIFAGQESSLRKLVQTAAGWLQSLGEWIADNQTLTSTLGIIAAAVIGVAGFIGSIGAVVWPVMTGINIIIAAAGTLGTVFSIAGGIMATALGAISLPIVGIGAAIVGVAMLLYKYWEPVSAFLSGLFSGIAQAVKTAFGPQIEMFGALGETIGAIWQWLSDLLEPVQMGKEALNSFRDVGVLFGQALADALLLPLKAFNTLRSGIDWVLEKLGVINKQRAPVDEAAEKAKASIPDATPTSDGEIKGITRYQTTAAPISRSSVDQSQHHYTININGTGLSEAEVARTVRSQLESYEQQRQSRRQASMQYDV</sequence>
<name>A0A2P8VI33_9ENTR</name>
<feature type="transmembrane region" description="Helical" evidence="2">
    <location>
        <begin position="379"/>
        <end position="400"/>
    </location>
</feature>
<organism evidence="3 4">
    <name type="scientific">Siccibacter turicensis</name>
    <dbReference type="NCBI Taxonomy" id="357233"/>
    <lineage>
        <taxon>Bacteria</taxon>
        <taxon>Pseudomonadati</taxon>
        <taxon>Pseudomonadota</taxon>
        <taxon>Gammaproteobacteria</taxon>
        <taxon>Enterobacterales</taxon>
        <taxon>Enterobacteriaceae</taxon>
        <taxon>Siccibacter</taxon>
    </lineage>
</organism>
<evidence type="ECO:0000256" key="2">
    <source>
        <dbReference type="SAM" id="Phobius"/>
    </source>
</evidence>
<gene>
    <name evidence="3" type="ORF">C7G83_14150</name>
</gene>
<dbReference type="Proteomes" id="UP000240212">
    <property type="component" value="Unassembled WGS sequence"/>
</dbReference>
<feature type="transmembrane region" description="Helical" evidence="2">
    <location>
        <begin position="407"/>
        <end position="429"/>
    </location>
</feature>
<protein>
    <submittedName>
        <fullName evidence="3">Phage tail tape measure protein</fullName>
    </submittedName>
</protein>
<dbReference type="InterPro" id="IPR010090">
    <property type="entry name" value="Phage_tape_meas"/>
</dbReference>
<dbReference type="EMBL" id="PYEP01000006">
    <property type="protein sequence ID" value="PSN06748.1"/>
    <property type="molecule type" value="Genomic_DNA"/>
</dbReference>
<dbReference type="RefSeq" id="WP_106877707.1">
    <property type="nucleotide sequence ID" value="NZ_PYEP01000006.1"/>
</dbReference>